<keyword evidence="3" id="KW-1185">Reference proteome</keyword>
<reference evidence="3" key="1">
    <citation type="submission" date="2017-09" db="EMBL/GenBank/DDBJ databases">
        <authorList>
            <person name="Varghese N."/>
            <person name="Submissions S."/>
        </authorList>
    </citation>
    <scope>NUCLEOTIDE SEQUENCE [LARGE SCALE GENOMIC DNA]</scope>
    <source>
        <strain evidence="3">DSM 44270</strain>
    </source>
</reference>
<keyword evidence="1" id="KW-0812">Transmembrane</keyword>
<dbReference type="EMBL" id="OCNK01000002">
    <property type="protein sequence ID" value="SOD98558.1"/>
    <property type="molecule type" value="Genomic_DNA"/>
</dbReference>
<feature type="transmembrane region" description="Helical" evidence="1">
    <location>
        <begin position="103"/>
        <end position="129"/>
    </location>
</feature>
<feature type="transmembrane region" description="Helical" evidence="1">
    <location>
        <begin position="150"/>
        <end position="171"/>
    </location>
</feature>
<keyword evidence="1" id="KW-0472">Membrane</keyword>
<sequence>MTVAVLVLLALVAAGGLVLTARGERVRPPWAAVLLTGLLGAAAVVAWAADDAADGLVHGSAVAAVLAAVLGGGPVATAVLRAADPAAVGVAGGPQDPAILRGGAWIGALERAAIAGALLVGSPEALAIIIAVKGLGRFAELRAPAAAERFIVGTLASGLWAAACVGVAMLLRG</sequence>
<keyword evidence="1" id="KW-1133">Transmembrane helix</keyword>
<gene>
    <name evidence="2" type="ORF">SAMN06272739_1954</name>
</gene>
<organism evidence="2 3">
    <name type="scientific">Blastococcus haudaquaticus</name>
    <dbReference type="NCBI Taxonomy" id="1938745"/>
    <lineage>
        <taxon>Bacteria</taxon>
        <taxon>Bacillati</taxon>
        <taxon>Actinomycetota</taxon>
        <taxon>Actinomycetes</taxon>
        <taxon>Geodermatophilales</taxon>
        <taxon>Geodermatophilaceae</taxon>
        <taxon>Blastococcus</taxon>
    </lineage>
</organism>
<feature type="transmembrane region" description="Helical" evidence="1">
    <location>
        <begin position="61"/>
        <end position="83"/>
    </location>
</feature>
<evidence type="ECO:0000313" key="2">
    <source>
        <dbReference type="EMBL" id="SOD98558.1"/>
    </source>
</evidence>
<dbReference type="OrthoDB" id="3388334at2"/>
<proteinExistence type="predicted"/>
<dbReference type="RefSeq" id="WP_097183672.1">
    <property type="nucleotide sequence ID" value="NZ_OCNK01000002.1"/>
</dbReference>
<dbReference type="AlphaFoldDB" id="A0A286GSQ0"/>
<evidence type="ECO:0000256" key="1">
    <source>
        <dbReference type="SAM" id="Phobius"/>
    </source>
</evidence>
<feature type="transmembrane region" description="Helical" evidence="1">
    <location>
        <begin position="30"/>
        <end position="49"/>
    </location>
</feature>
<protein>
    <submittedName>
        <fullName evidence="2">Uncharacterized protein</fullName>
    </submittedName>
</protein>
<accession>A0A286GSQ0</accession>
<dbReference type="Proteomes" id="UP000219482">
    <property type="component" value="Unassembled WGS sequence"/>
</dbReference>
<evidence type="ECO:0000313" key="3">
    <source>
        <dbReference type="Proteomes" id="UP000219482"/>
    </source>
</evidence>
<name>A0A286GSQ0_9ACTN</name>